<dbReference type="GeneID" id="113516784"/>
<evidence type="ECO:0000313" key="9">
    <source>
        <dbReference type="Proteomes" id="UP001652740"/>
    </source>
</evidence>
<reference evidence="10" key="1">
    <citation type="submission" date="2025-08" db="UniProtKB">
        <authorList>
            <consortium name="RefSeq"/>
        </authorList>
    </citation>
    <scope>IDENTIFICATION</scope>
    <source>
        <tissue evidence="10">Whole larvae</tissue>
    </source>
</reference>
<dbReference type="RefSeq" id="XP_052755544.1">
    <property type="nucleotide sequence ID" value="XM_052899584.1"/>
</dbReference>
<organism evidence="9 10">
    <name type="scientific">Galleria mellonella</name>
    <name type="common">Greater wax moth</name>
    <dbReference type="NCBI Taxonomy" id="7137"/>
    <lineage>
        <taxon>Eukaryota</taxon>
        <taxon>Metazoa</taxon>
        <taxon>Ecdysozoa</taxon>
        <taxon>Arthropoda</taxon>
        <taxon>Hexapoda</taxon>
        <taxon>Insecta</taxon>
        <taxon>Pterygota</taxon>
        <taxon>Neoptera</taxon>
        <taxon>Endopterygota</taxon>
        <taxon>Lepidoptera</taxon>
        <taxon>Glossata</taxon>
        <taxon>Ditrysia</taxon>
        <taxon>Pyraloidea</taxon>
        <taxon>Pyralidae</taxon>
        <taxon>Galleriinae</taxon>
        <taxon>Galleria</taxon>
    </lineage>
</organism>
<evidence type="ECO:0000256" key="2">
    <source>
        <dbReference type="ARBA" id="ARBA00009458"/>
    </source>
</evidence>
<comment type="similarity">
    <text evidence="2">Belongs to the Bcl-2 family.</text>
</comment>
<evidence type="ECO:0000256" key="3">
    <source>
        <dbReference type="ARBA" id="ARBA00022692"/>
    </source>
</evidence>
<dbReference type="InterPro" id="IPR036834">
    <property type="entry name" value="Bcl-2-like_sf"/>
</dbReference>
<dbReference type="InterPro" id="IPR046371">
    <property type="entry name" value="Bcl-2_BH1-3"/>
</dbReference>
<dbReference type="Pfam" id="PF00452">
    <property type="entry name" value="Bcl-2"/>
    <property type="match status" value="1"/>
</dbReference>
<feature type="domain" description="Bcl-2 Bcl-2 homology region 1-3" evidence="8">
    <location>
        <begin position="253"/>
        <end position="362"/>
    </location>
</feature>
<dbReference type="PANTHER" id="PTHR11256:SF48">
    <property type="entry name" value="BCL-2-RELATED OVARIAN KILLER PROTEIN"/>
    <property type="match status" value="1"/>
</dbReference>
<evidence type="ECO:0000256" key="6">
    <source>
        <dbReference type="ARBA" id="ARBA00023136"/>
    </source>
</evidence>
<evidence type="ECO:0000256" key="5">
    <source>
        <dbReference type="ARBA" id="ARBA00022989"/>
    </source>
</evidence>
<keyword evidence="9" id="KW-1185">Reference proteome</keyword>
<evidence type="ECO:0000256" key="1">
    <source>
        <dbReference type="ARBA" id="ARBA00004167"/>
    </source>
</evidence>
<gene>
    <name evidence="10" type="primary">LOC113516784</name>
</gene>
<dbReference type="SUPFAM" id="SSF56854">
    <property type="entry name" value="Bcl-2 inhibitors of programmed cell death"/>
    <property type="match status" value="1"/>
</dbReference>
<dbReference type="Proteomes" id="UP001652740">
    <property type="component" value="Unplaced"/>
</dbReference>
<name>A0ABM3MWA0_GALME</name>
<dbReference type="PROSITE" id="PS50062">
    <property type="entry name" value="BCL2_FAMILY"/>
    <property type="match status" value="1"/>
</dbReference>
<sequence length="416" mass="46463">MIENLSQTTSSMRRLKLLGEINGLFQERSKLKFQWVDHIKSTDKPVKGRKFLKLQQHTDKRSVQQPIRDGVKTAKIGPIPDISWKLGGAKIQLQPTNNIAIHVTPPPDDEDDDEFVPPLRVRRKLSTPLSALSGASDRLINISQARTTQSHSLSPLDRTKRRFSTMVSSAAAAAVSRRLSATIGWCLATHTQVKPQIVRQGRALCLQYIKTQIRRSSVCQKKIIVMKRIEGMLETECGEEAQTNIETGVLSALRALCAALERKRPDAFRHVARQATRAPTAMLRSDTALAELSLALARRITRENITWSKIAAVYCVCGALAREAAEAVDEEPALELVAAPAAAIADLLHEETGSWISSNGGWNGLIERLRASECDQRSEKHLQMLVTFFVVTCFVLLFLRWVLHLHPAYYDNHNQT</sequence>
<dbReference type="InterPro" id="IPR026298">
    <property type="entry name" value="Bcl-2_fam"/>
</dbReference>
<keyword evidence="3 7" id="KW-0812">Transmembrane</keyword>
<keyword evidence="4" id="KW-0053">Apoptosis</keyword>
<evidence type="ECO:0000256" key="7">
    <source>
        <dbReference type="SAM" id="Phobius"/>
    </source>
</evidence>
<keyword evidence="5 7" id="KW-1133">Transmembrane helix</keyword>
<dbReference type="Gene3D" id="1.10.437.10">
    <property type="entry name" value="Blc2-like"/>
    <property type="match status" value="1"/>
</dbReference>
<evidence type="ECO:0000313" key="10">
    <source>
        <dbReference type="RefSeq" id="XP_052755544.1"/>
    </source>
</evidence>
<feature type="transmembrane region" description="Helical" evidence="7">
    <location>
        <begin position="382"/>
        <end position="403"/>
    </location>
</feature>
<evidence type="ECO:0000256" key="4">
    <source>
        <dbReference type="ARBA" id="ARBA00022703"/>
    </source>
</evidence>
<dbReference type="InterPro" id="IPR002475">
    <property type="entry name" value="Bcl2-like"/>
</dbReference>
<accession>A0ABM3MWA0</accession>
<evidence type="ECO:0000259" key="8">
    <source>
        <dbReference type="SMART" id="SM00337"/>
    </source>
</evidence>
<dbReference type="PROSITE" id="PS01258">
    <property type="entry name" value="BH2"/>
    <property type="match status" value="1"/>
</dbReference>
<comment type="subcellular location">
    <subcellularLocation>
        <location evidence="1">Membrane</location>
        <topology evidence="1">Single-pass membrane protein</topology>
    </subcellularLocation>
</comment>
<proteinExistence type="inferred from homology"/>
<keyword evidence="6 7" id="KW-0472">Membrane</keyword>
<dbReference type="InterPro" id="IPR020726">
    <property type="entry name" value="Bcl2_BH2_motif_CS"/>
</dbReference>
<dbReference type="PANTHER" id="PTHR11256">
    <property type="entry name" value="BCL-2 RELATED"/>
    <property type="match status" value="1"/>
</dbReference>
<protein>
    <submittedName>
        <fullName evidence="10">Uncharacterized protein LOC113516784</fullName>
    </submittedName>
</protein>
<dbReference type="SMART" id="SM00337">
    <property type="entry name" value="BCL"/>
    <property type="match status" value="1"/>
</dbReference>